<keyword evidence="8 10" id="KW-0675">Receptor</keyword>
<feature type="transmembrane region" description="Helical" evidence="10">
    <location>
        <begin position="252"/>
        <end position="275"/>
    </location>
</feature>
<sequence length="374" mass="44134">MIRYIECYSDYLRLENFIKTSLNTLSCSFLSRKLFGESGKYFIHIYHLYTFLGLITSSFYFANNITMWSIIVAEFITVIQMLIKYLAILSNKENLEQLFIWIRHLHERHEINSIRNSTEKLLSTNLEIILRILKFIFPCSIVAGLGFGYYVITTDTIIFAVPWLEPNDNNKSLIYHHINQIIITCLSSVIIIFYDAIFISIGFYFIAVLNIFRDMIQCLDNPELKNRRKILKICYLFHWSILSKFKLFNNVFYGYLFIQIVSCASYIFILFYLMFTTEDFSFVPASITVYFQFGALCIFGEAVYTKSERIFIDLYLTNWYDFNSVDQKFLLMMMKMSMKPIGFKFAGAYDINCVMFIQVMKIGFSYGTLLYTFS</sequence>
<feature type="transmembrane region" description="Helical" evidence="10">
    <location>
        <begin position="67"/>
        <end position="87"/>
    </location>
</feature>
<feature type="transmembrane region" description="Helical" evidence="10">
    <location>
        <begin position="181"/>
        <end position="207"/>
    </location>
</feature>
<keyword evidence="9 10" id="KW-0807">Transducer</keyword>
<evidence type="ECO:0000256" key="7">
    <source>
        <dbReference type="ARBA" id="ARBA00023136"/>
    </source>
</evidence>
<evidence type="ECO:0000256" key="1">
    <source>
        <dbReference type="ARBA" id="ARBA00004651"/>
    </source>
</evidence>
<keyword evidence="5 10" id="KW-0552">Olfaction</keyword>
<comment type="similarity">
    <text evidence="10">Belongs to the insect chemoreceptor superfamily. Heteromeric odorant receptor channel (TC 1.A.69) family.</text>
</comment>
<dbReference type="GO" id="GO:0007165">
    <property type="term" value="P:signal transduction"/>
    <property type="evidence" value="ECO:0007669"/>
    <property type="project" value="UniProtKB-KW"/>
</dbReference>
<evidence type="ECO:0000256" key="6">
    <source>
        <dbReference type="ARBA" id="ARBA00022989"/>
    </source>
</evidence>
<dbReference type="VEuPathDB" id="VectorBase:PPAI013270"/>
<keyword evidence="4 10" id="KW-0812">Transmembrane</keyword>
<evidence type="ECO:0000313" key="12">
    <source>
        <dbReference type="Proteomes" id="UP000092462"/>
    </source>
</evidence>
<dbReference type="GO" id="GO:0004984">
    <property type="term" value="F:olfactory receptor activity"/>
    <property type="evidence" value="ECO:0007669"/>
    <property type="project" value="InterPro"/>
</dbReference>
<feature type="transmembrane region" description="Helical" evidence="10">
    <location>
        <begin position="41"/>
        <end position="61"/>
    </location>
</feature>
<evidence type="ECO:0000256" key="9">
    <source>
        <dbReference type="ARBA" id="ARBA00023224"/>
    </source>
</evidence>
<dbReference type="PANTHER" id="PTHR21137">
    <property type="entry name" value="ODORANT RECEPTOR"/>
    <property type="match status" value="1"/>
</dbReference>
<dbReference type="EMBL" id="AJVK01037206">
    <property type="status" value="NOT_ANNOTATED_CDS"/>
    <property type="molecule type" value="Genomic_DNA"/>
</dbReference>
<keyword evidence="6 10" id="KW-1133">Transmembrane helix</keyword>
<comment type="subcellular location">
    <subcellularLocation>
        <location evidence="1 10">Cell membrane</location>
        <topology evidence="1 10">Multi-pass membrane protein</topology>
    </subcellularLocation>
</comment>
<dbReference type="VEuPathDB" id="VectorBase:PPAPM1_012091"/>
<evidence type="ECO:0000313" key="11">
    <source>
        <dbReference type="EnsemblMetazoa" id="PPAI013270-PA"/>
    </source>
</evidence>
<dbReference type="AlphaFoldDB" id="A0A3F2ZEL1"/>
<keyword evidence="3 10" id="KW-0716">Sensory transduction</keyword>
<evidence type="ECO:0000256" key="3">
    <source>
        <dbReference type="ARBA" id="ARBA00022606"/>
    </source>
</evidence>
<feature type="transmembrane region" description="Helical" evidence="10">
    <location>
        <begin position="281"/>
        <end position="304"/>
    </location>
</feature>
<accession>A0A3F2ZEL1</accession>
<keyword evidence="2" id="KW-1003">Cell membrane</keyword>
<proteinExistence type="inferred from homology"/>
<dbReference type="GO" id="GO:0005886">
    <property type="term" value="C:plasma membrane"/>
    <property type="evidence" value="ECO:0007669"/>
    <property type="project" value="UniProtKB-SubCell"/>
</dbReference>
<evidence type="ECO:0000256" key="5">
    <source>
        <dbReference type="ARBA" id="ARBA00022725"/>
    </source>
</evidence>
<feature type="transmembrane region" description="Helical" evidence="10">
    <location>
        <begin position="135"/>
        <end position="161"/>
    </location>
</feature>
<dbReference type="GO" id="GO:0005549">
    <property type="term" value="F:odorant binding"/>
    <property type="evidence" value="ECO:0007669"/>
    <property type="project" value="InterPro"/>
</dbReference>
<dbReference type="Proteomes" id="UP000092462">
    <property type="component" value="Unassembled WGS sequence"/>
</dbReference>
<evidence type="ECO:0000256" key="8">
    <source>
        <dbReference type="ARBA" id="ARBA00023170"/>
    </source>
</evidence>
<evidence type="ECO:0000256" key="10">
    <source>
        <dbReference type="RuleBase" id="RU351113"/>
    </source>
</evidence>
<organism evidence="11 12">
    <name type="scientific">Phlebotomus papatasi</name>
    <name type="common">Sandfly</name>
    <dbReference type="NCBI Taxonomy" id="29031"/>
    <lineage>
        <taxon>Eukaryota</taxon>
        <taxon>Metazoa</taxon>
        <taxon>Ecdysozoa</taxon>
        <taxon>Arthropoda</taxon>
        <taxon>Hexapoda</taxon>
        <taxon>Insecta</taxon>
        <taxon>Pterygota</taxon>
        <taxon>Neoptera</taxon>
        <taxon>Endopterygota</taxon>
        <taxon>Diptera</taxon>
        <taxon>Nematocera</taxon>
        <taxon>Psychodoidea</taxon>
        <taxon>Psychodidae</taxon>
        <taxon>Phlebotomus</taxon>
        <taxon>Phlebotomus</taxon>
    </lineage>
</organism>
<feature type="transmembrane region" description="Helical" evidence="10">
    <location>
        <begin position="341"/>
        <end position="364"/>
    </location>
</feature>
<reference evidence="11" key="1">
    <citation type="submission" date="2022-08" db="UniProtKB">
        <authorList>
            <consortium name="EnsemblMetazoa"/>
        </authorList>
    </citation>
    <scope>IDENTIFICATION</scope>
    <source>
        <strain evidence="11">Israel</strain>
    </source>
</reference>
<keyword evidence="12" id="KW-1185">Reference proteome</keyword>
<evidence type="ECO:0000256" key="2">
    <source>
        <dbReference type="ARBA" id="ARBA00022475"/>
    </source>
</evidence>
<dbReference type="EnsemblMetazoa" id="PPAI013270-RA">
    <property type="protein sequence ID" value="PPAI013270-PA"/>
    <property type="gene ID" value="PPAI013270"/>
</dbReference>
<dbReference type="PANTHER" id="PTHR21137:SF35">
    <property type="entry name" value="ODORANT RECEPTOR 19A-RELATED"/>
    <property type="match status" value="1"/>
</dbReference>
<name>A0A3F2ZEL1_PHLPP</name>
<keyword evidence="7 10" id="KW-0472">Membrane</keyword>
<protein>
    <recommendedName>
        <fullName evidence="10">Odorant receptor</fullName>
    </recommendedName>
</protein>
<dbReference type="InterPro" id="IPR004117">
    <property type="entry name" value="7tm6_olfct_rcpt"/>
</dbReference>
<evidence type="ECO:0000256" key="4">
    <source>
        <dbReference type="ARBA" id="ARBA00022692"/>
    </source>
</evidence>
<dbReference type="Pfam" id="PF02949">
    <property type="entry name" value="7tm_6"/>
    <property type="match status" value="1"/>
</dbReference>